<reference evidence="1 2" key="1">
    <citation type="journal article" date="2023" name="Elife">
        <title>Identification of key yeast species and microbe-microbe interactions impacting larval growth of Drosophila in the wild.</title>
        <authorList>
            <person name="Mure A."/>
            <person name="Sugiura Y."/>
            <person name="Maeda R."/>
            <person name="Honda K."/>
            <person name="Sakurai N."/>
            <person name="Takahashi Y."/>
            <person name="Watada M."/>
            <person name="Katoh T."/>
            <person name="Gotoh A."/>
            <person name="Gotoh Y."/>
            <person name="Taniguchi I."/>
            <person name="Nakamura K."/>
            <person name="Hayashi T."/>
            <person name="Katayama T."/>
            <person name="Uemura T."/>
            <person name="Hattori Y."/>
        </authorList>
    </citation>
    <scope>NUCLEOTIDE SEQUENCE [LARGE SCALE GENOMIC DNA]</scope>
    <source>
        <strain evidence="1 2">SC-9</strain>
    </source>
</reference>
<dbReference type="PANTHER" id="PTHR28058">
    <property type="entry name" value="37S RIBOSOMAL PROTEIN MRP51, MITOCHONDRIAL"/>
    <property type="match status" value="1"/>
</dbReference>
<dbReference type="GO" id="GO:0005763">
    <property type="term" value="C:mitochondrial small ribosomal subunit"/>
    <property type="evidence" value="ECO:0007669"/>
    <property type="project" value="TreeGrafter"/>
</dbReference>
<accession>A0AAV5QTR0</accession>
<protein>
    <submittedName>
        <fullName evidence="1">Mitochondrial 37S ribosomal protein</fullName>
    </submittedName>
</protein>
<dbReference type="GeneID" id="90075886"/>
<dbReference type="EMBL" id="BTFZ01000013">
    <property type="protein sequence ID" value="GMM37911.1"/>
    <property type="molecule type" value="Genomic_DNA"/>
</dbReference>
<gene>
    <name evidence="1" type="ORF">DASC09_052360</name>
</gene>
<evidence type="ECO:0000313" key="2">
    <source>
        <dbReference type="Proteomes" id="UP001360560"/>
    </source>
</evidence>
<sequence length="363" mass="40115">MSSAKFANLLRNSKIASVATPLKKFDAFAPKYYPTHQVIQTTSASLNRQDFGIKASLPKKIKGRYIILDDLDTLEGVTGFEPTSEFYWIKKRFQELGIPVIPPKRIANQMSTLFADTESEHQNKFKSEATNLYSLSDKNRFVSLSDILGIDSSTSPAVLKALSRDLKKIRHDFQQHVLKNHPQKLNPSAFNKSSLALEALQFMSKEVEQHKISRVDSVNKDKTFLKLASNPRSAKIKGTGGLSYLQRGRLNSTVHGYSDTTVVPGRLVNEGNNYGVAGFVTKYQIEAATQAGAAKAVPGKHYKQVMIPSAVSQASMRPNGSVSLKTLGIMKTFAGENSDALKNSGLLQYERSTKKITDILKDL</sequence>
<dbReference type="Pfam" id="PF11709">
    <property type="entry name" value="Mit_ribos_Mrp51"/>
    <property type="match status" value="1"/>
</dbReference>
<dbReference type="GO" id="GO:0003735">
    <property type="term" value="F:structural constituent of ribosome"/>
    <property type="evidence" value="ECO:0007669"/>
    <property type="project" value="TreeGrafter"/>
</dbReference>
<dbReference type="Proteomes" id="UP001360560">
    <property type="component" value="Unassembled WGS sequence"/>
</dbReference>
<keyword evidence="1" id="KW-0689">Ribosomal protein</keyword>
<keyword evidence="2" id="KW-1185">Reference proteome</keyword>
<evidence type="ECO:0000313" key="1">
    <source>
        <dbReference type="EMBL" id="GMM37911.1"/>
    </source>
</evidence>
<dbReference type="AlphaFoldDB" id="A0AAV5QTR0"/>
<keyword evidence="1" id="KW-0687">Ribonucleoprotein</keyword>
<dbReference type="GO" id="GO:0070124">
    <property type="term" value="P:mitochondrial translational initiation"/>
    <property type="evidence" value="ECO:0007669"/>
    <property type="project" value="TreeGrafter"/>
</dbReference>
<organism evidence="1 2">
    <name type="scientific">Saccharomycopsis crataegensis</name>
    <dbReference type="NCBI Taxonomy" id="43959"/>
    <lineage>
        <taxon>Eukaryota</taxon>
        <taxon>Fungi</taxon>
        <taxon>Dikarya</taxon>
        <taxon>Ascomycota</taxon>
        <taxon>Saccharomycotina</taxon>
        <taxon>Saccharomycetes</taxon>
        <taxon>Saccharomycopsidaceae</taxon>
        <taxon>Saccharomycopsis</taxon>
    </lineage>
</organism>
<dbReference type="InterPro" id="IPR016712">
    <property type="entry name" value="Rbsml_bS1m-like"/>
</dbReference>
<dbReference type="PANTHER" id="PTHR28058:SF1">
    <property type="entry name" value="SMALL RIBOSOMAL SUBUNIT PROTEIN BS1M"/>
    <property type="match status" value="1"/>
</dbReference>
<comment type="caution">
    <text evidence="1">The sequence shown here is derived from an EMBL/GenBank/DDBJ whole genome shotgun (WGS) entry which is preliminary data.</text>
</comment>
<proteinExistence type="predicted"/>
<name>A0AAV5QTR0_9ASCO</name>
<dbReference type="RefSeq" id="XP_064854907.1">
    <property type="nucleotide sequence ID" value="XM_064998835.1"/>
</dbReference>